<sequence>FPSDEQSTSNIERNQRQQQKFQPPSETFGFVPYDHENSQYKNNGDSYSIVPSQSFIVSSGEVPQSQTSTGVLSPNYYDNTQENSEQDETDNSHTQRRAEKTSDSQKRVQYSESVSSASE</sequence>
<feature type="compositionally biased region" description="Polar residues" evidence="1">
    <location>
        <begin position="58"/>
        <end position="83"/>
    </location>
</feature>
<protein>
    <submittedName>
        <fullName evidence="2">Uncharacterized protein</fullName>
    </submittedName>
</protein>
<dbReference type="EMBL" id="GEDC01011255">
    <property type="protein sequence ID" value="JAS26043.1"/>
    <property type="molecule type" value="Transcribed_RNA"/>
</dbReference>
<evidence type="ECO:0000313" key="2">
    <source>
        <dbReference type="EMBL" id="JAS26043.1"/>
    </source>
</evidence>
<proteinExistence type="predicted"/>
<accession>A0A1B6DK20</accession>
<name>A0A1B6DK20_9HEMI</name>
<evidence type="ECO:0000256" key="1">
    <source>
        <dbReference type="SAM" id="MobiDB-lite"/>
    </source>
</evidence>
<feature type="non-terminal residue" evidence="2">
    <location>
        <position position="1"/>
    </location>
</feature>
<feature type="compositionally biased region" description="Polar residues" evidence="1">
    <location>
        <begin position="1"/>
        <end position="25"/>
    </location>
</feature>
<feature type="compositionally biased region" description="Basic and acidic residues" evidence="1">
    <location>
        <begin position="90"/>
        <end position="106"/>
    </location>
</feature>
<gene>
    <name evidence="2" type="ORF">g.2795</name>
</gene>
<feature type="region of interest" description="Disordered" evidence="1">
    <location>
        <begin position="58"/>
        <end position="119"/>
    </location>
</feature>
<feature type="region of interest" description="Disordered" evidence="1">
    <location>
        <begin position="1"/>
        <end position="46"/>
    </location>
</feature>
<reference evidence="2" key="1">
    <citation type="submission" date="2015-12" db="EMBL/GenBank/DDBJ databases">
        <title>De novo transcriptome assembly of four potential Pierce s Disease insect vectors from Arizona vineyards.</title>
        <authorList>
            <person name="Tassone E.E."/>
        </authorList>
    </citation>
    <scope>NUCLEOTIDE SEQUENCE</scope>
</reference>
<feature type="compositionally biased region" description="Polar residues" evidence="1">
    <location>
        <begin position="107"/>
        <end position="119"/>
    </location>
</feature>
<dbReference type="AlphaFoldDB" id="A0A1B6DK20"/>
<organism evidence="2">
    <name type="scientific">Clastoptera arizonana</name>
    <name type="common">Arizona spittle bug</name>
    <dbReference type="NCBI Taxonomy" id="38151"/>
    <lineage>
        <taxon>Eukaryota</taxon>
        <taxon>Metazoa</taxon>
        <taxon>Ecdysozoa</taxon>
        <taxon>Arthropoda</taxon>
        <taxon>Hexapoda</taxon>
        <taxon>Insecta</taxon>
        <taxon>Pterygota</taxon>
        <taxon>Neoptera</taxon>
        <taxon>Paraneoptera</taxon>
        <taxon>Hemiptera</taxon>
        <taxon>Auchenorrhyncha</taxon>
        <taxon>Cercopoidea</taxon>
        <taxon>Clastopteridae</taxon>
        <taxon>Clastoptera</taxon>
    </lineage>
</organism>